<feature type="domain" description="RCK N-terminal" evidence="11">
    <location>
        <begin position="79"/>
        <end position="147"/>
    </location>
</feature>
<evidence type="ECO:0000256" key="3">
    <source>
        <dbReference type="ARBA" id="ARBA00022538"/>
    </source>
</evidence>
<dbReference type="AlphaFoldDB" id="A0A914D659"/>
<keyword evidence="10" id="KW-0407">Ion channel</keyword>
<evidence type="ECO:0000256" key="7">
    <source>
        <dbReference type="ARBA" id="ARBA00022989"/>
    </source>
</evidence>
<dbReference type="Pfam" id="PF22614">
    <property type="entry name" value="Slo-like_RCK"/>
    <property type="match status" value="1"/>
</dbReference>
<evidence type="ECO:0000256" key="1">
    <source>
        <dbReference type="ARBA" id="ARBA00004141"/>
    </source>
</evidence>
<evidence type="ECO:0000256" key="4">
    <source>
        <dbReference type="ARBA" id="ARBA00022692"/>
    </source>
</evidence>
<evidence type="ECO:0000256" key="6">
    <source>
        <dbReference type="ARBA" id="ARBA00022958"/>
    </source>
</evidence>
<keyword evidence="4" id="KW-0812">Transmembrane</keyword>
<dbReference type="Proteomes" id="UP000887540">
    <property type="component" value="Unplaced"/>
</dbReference>
<keyword evidence="12" id="KW-1185">Reference proteome</keyword>
<dbReference type="GO" id="GO:0005228">
    <property type="term" value="F:intracellular sodium-activated potassium channel activity"/>
    <property type="evidence" value="ECO:0007669"/>
    <property type="project" value="TreeGrafter"/>
</dbReference>
<proteinExistence type="predicted"/>
<dbReference type="GO" id="GO:0005886">
    <property type="term" value="C:plasma membrane"/>
    <property type="evidence" value="ECO:0007669"/>
    <property type="project" value="TreeGrafter"/>
</dbReference>
<dbReference type="PANTHER" id="PTHR10027">
    <property type="entry name" value="CALCIUM-ACTIVATED POTASSIUM CHANNEL ALPHA CHAIN"/>
    <property type="match status" value="1"/>
</dbReference>
<name>A0A914D659_9BILA</name>
<dbReference type="GO" id="GO:0015271">
    <property type="term" value="F:outward rectifier potassium channel activity"/>
    <property type="evidence" value="ECO:0007669"/>
    <property type="project" value="TreeGrafter"/>
</dbReference>
<keyword evidence="5" id="KW-0631">Potassium channel</keyword>
<evidence type="ECO:0000313" key="13">
    <source>
        <dbReference type="WBParaSite" id="ACRNAN_scaffold198.g30739.t1"/>
    </source>
</evidence>
<comment type="subcellular location">
    <subcellularLocation>
        <location evidence="1">Membrane</location>
        <topology evidence="1">Multi-pass membrane protein</topology>
    </subcellularLocation>
</comment>
<reference evidence="13" key="1">
    <citation type="submission" date="2022-11" db="UniProtKB">
        <authorList>
            <consortium name="WormBaseParasite"/>
        </authorList>
    </citation>
    <scope>IDENTIFICATION</scope>
</reference>
<evidence type="ECO:0000256" key="10">
    <source>
        <dbReference type="ARBA" id="ARBA00023303"/>
    </source>
</evidence>
<keyword evidence="2" id="KW-0813">Transport</keyword>
<evidence type="ECO:0000256" key="5">
    <source>
        <dbReference type="ARBA" id="ARBA00022826"/>
    </source>
</evidence>
<protein>
    <recommendedName>
        <fullName evidence="11">RCK N-terminal domain-containing protein</fullName>
    </recommendedName>
</protein>
<evidence type="ECO:0000256" key="9">
    <source>
        <dbReference type="ARBA" id="ARBA00023136"/>
    </source>
</evidence>
<keyword evidence="6" id="KW-0630">Potassium</keyword>
<evidence type="ECO:0000259" key="11">
    <source>
        <dbReference type="Pfam" id="PF22614"/>
    </source>
</evidence>
<dbReference type="WBParaSite" id="ACRNAN_scaffold198.g30739.t1">
    <property type="protein sequence ID" value="ACRNAN_scaffold198.g30739.t1"/>
    <property type="gene ID" value="ACRNAN_scaffold198.g30739"/>
</dbReference>
<keyword evidence="9" id="KW-0472">Membrane</keyword>
<evidence type="ECO:0000313" key="12">
    <source>
        <dbReference type="Proteomes" id="UP000887540"/>
    </source>
</evidence>
<keyword evidence="7" id="KW-1133">Transmembrane helix</keyword>
<evidence type="ECO:0000256" key="8">
    <source>
        <dbReference type="ARBA" id="ARBA00023065"/>
    </source>
</evidence>
<dbReference type="InterPro" id="IPR047871">
    <property type="entry name" value="K_chnl_Slo-like"/>
</dbReference>
<keyword evidence="8" id="KW-0406">Ion transport</keyword>
<organism evidence="12 13">
    <name type="scientific">Acrobeloides nanus</name>
    <dbReference type="NCBI Taxonomy" id="290746"/>
    <lineage>
        <taxon>Eukaryota</taxon>
        <taxon>Metazoa</taxon>
        <taxon>Ecdysozoa</taxon>
        <taxon>Nematoda</taxon>
        <taxon>Chromadorea</taxon>
        <taxon>Rhabditida</taxon>
        <taxon>Tylenchina</taxon>
        <taxon>Cephalobomorpha</taxon>
        <taxon>Cephaloboidea</taxon>
        <taxon>Cephalobidae</taxon>
        <taxon>Acrobeloides</taxon>
    </lineage>
</organism>
<evidence type="ECO:0000256" key="2">
    <source>
        <dbReference type="ARBA" id="ARBA00022448"/>
    </source>
</evidence>
<sequence length="278" mass="31818">MMDSSTEDDYNNGVCKSCGVPCIEETIVKTYPPVVAYIGTSPTICHMLKQKRPFCCLQISEPCDHCDFFLPNHYQWKTPAIIVAVDKTSTGLYNLIIPLRAYYRPAHDLNPIILLLELEDNETPNPAFLDVIAWFPMIYWMQGKISSTISTEMDKKLQEERKARRQVVTMQKSSGTGRKKLRELVKSRMKNLGMDEDDYAINDSRKTLSYVIINPSYDLELEAGDIVYVLRAPVKESARGFKMYPKRLLKKPSKISPESMLLTTYHDETSTEILPSMI</sequence>
<dbReference type="InterPro" id="IPR003148">
    <property type="entry name" value="RCK_N"/>
</dbReference>
<dbReference type="PANTHER" id="PTHR10027:SF10">
    <property type="entry name" value="SLOWPOKE 2, ISOFORM D"/>
    <property type="match status" value="1"/>
</dbReference>
<keyword evidence="3" id="KW-0633">Potassium transport</keyword>
<accession>A0A914D659</accession>